<evidence type="ECO:0000256" key="5">
    <source>
        <dbReference type="ARBA" id="ARBA00023242"/>
    </source>
</evidence>
<evidence type="ECO:0000256" key="6">
    <source>
        <dbReference type="SAM" id="MobiDB-lite"/>
    </source>
</evidence>
<reference evidence="8 9" key="1">
    <citation type="submission" date="2019-07" db="EMBL/GenBank/DDBJ databases">
        <title>De Novo Assembly of kiwifruit Actinidia rufa.</title>
        <authorList>
            <person name="Sugita-Konishi S."/>
            <person name="Sato K."/>
            <person name="Mori E."/>
            <person name="Abe Y."/>
            <person name="Kisaki G."/>
            <person name="Hamano K."/>
            <person name="Suezawa K."/>
            <person name="Otani M."/>
            <person name="Fukuda T."/>
            <person name="Manabe T."/>
            <person name="Gomi K."/>
            <person name="Tabuchi M."/>
            <person name="Akimitsu K."/>
            <person name="Kataoka I."/>
        </authorList>
    </citation>
    <scope>NUCLEOTIDE SEQUENCE [LARGE SCALE GENOMIC DNA]</scope>
    <source>
        <strain evidence="9">cv. Fuchu</strain>
    </source>
</reference>
<dbReference type="PANTHER" id="PTHR31140:SF1">
    <property type="entry name" value="AP2_ERF AND B3 DOMAIN-CONTAINING TRANSCRIPTION REPRESSOR RAV2"/>
    <property type="match status" value="1"/>
</dbReference>
<dbReference type="GO" id="GO:0003700">
    <property type="term" value="F:DNA-binding transcription factor activity"/>
    <property type="evidence" value="ECO:0007669"/>
    <property type="project" value="InterPro"/>
</dbReference>
<dbReference type="SMART" id="SM01019">
    <property type="entry name" value="B3"/>
    <property type="match status" value="1"/>
</dbReference>
<organism evidence="8 9">
    <name type="scientific">Actinidia rufa</name>
    <dbReference type="NCBI Taxonomy" id="165716"/>
    <lineage>
        <taxon>Eukaryota</taxon>
        <taxon>Viridiplantae</taxon>
        <taxon>Streptophyta</taxon>
        <taxon>Embryophyta</taxon>
        <taxon>Tracheophyta</taxon>
        <taxon>Spermatophyta</taxon>
        <taxon>Magnoliopsida</taxon>
        <taxon>eudicotyledons</taxon>
        <taxon>Gunneridae</taxon>
        <taxon>Pentapetalae</taxon>
        <taxon>asterids</taxon>
        <taxon>Ericales</taxon>
        <taxon>Actinidiaceae</taxon>
        <taxon>Actinidia</taxon>
    </lineage>
</organism>
<keyword evidence="9" id="KW-1185">Reference proteome</keyword>
<dbReference type="EMBL" id="BJWL01000029">
    <property type="protein sequence ID" value="GFZ21403.1"/>
    <property type="molecule type" value="Genomic_DNA"/>
</dbReference>
<dbReference type="OrthoDB" id="2020802at2759"/>
<dbReference type="InterPro" id="IPR015300">
    <property type="entry name" value="DNA-bd_pseudobarrel_sf"/>
</dbReference>
<sequence length="183" mass="20978">MQVFFPISLRHQEMEGSSTDESTTSTDYLSIPPPLKGNAEAESGQKLPSSRKAEIVDMLRKHTYNDELDQSRNKHESRGPKNDRAMEATEQLFDKVVTPSDVGKLNRLVILKQHAVKHFPLSASKGVLLNLKNASEKVWRFWYSYWKSSHSYVLTKGWSQFVKDKNLKVGNVVRFSRSVDHDK</sequence>
<dbReference type="GO" id="GO:0003677">
    <property type="term" value="F:DNA binding"/>
    <property type="evidence" value="ECO:0007669"/>
    <property type="project" value="UniProtKB-KW"/>
</dbReference>
<keyword evidence="3" id="KW-0238">DNA-binding</keyword>
<evidence type="ECO:0000256" key="1">
    <source>
        <dbReference type="ARBA" id="ARBA00004123"/>
    </source>
</evidence>
<dbReference type="SUPFAM" id="SSF101936">
    <property type="entry name" value="DNA-binding pseudobarrel domain"/>
    <property type="match status" value="1"/>
</dbReference>
<evidence type="ECO:0000256" key="4">
    <source>
        <dbReference type="ARBA" id="ARBA00023163"/>
    </source>
</evidence>
<dbReference type="InterPro" id="IPR044800">
    <property type="entry name" value="LEC2-like"/>
</dbReference>
<dbReference type="GO" id="GO:0005634">
    <property type="term" value="C:nucleus"/>
    <property type="evidence" value="ECO:0007669"/>
    <property type="project" value="UniProtKB-SubCell"/>
</dbReference>
<keyword evidence="5" id="KW-0539">Nucleus</keyword>
<keyword evidence="2" id="KW-0805">Transcription regulation</keyword>
<protein>
    <submittedName>
        <fullName evidence="8">Related to ABI3/VP1 1</fullName>
    </submittedName>
</protein>
<proteinExistence type="predicted"/>
<evidence type="ECO:0000313" key="8">
    <source>
        <dbReference type="EMBL" id="GFZ21403.1"/>
    </source>
</evidence>
<evidence type="ECO:0000256" key="3">
    <source>
        <dbReference type="ARBA" id="ARBA00023125"/>
    </source>
</evidence>
<evidence type="ECO:0000259" key="7">
    <source>
        <dbReference type="PROSITE" id="PS50863"/>
    </source>
</evidence>
<evidence type="ECO:0000313" key="9">
    <source>
        <dbReference type="Proteomes" id="UP000585474"/>
    </source>
</evidence>
<feature type="region of interest" description="Disordered" evidence="6">
    <location>
        <begin position="64"/>
        <end position="84"/>
    </location>
</feature>
<evidence type="ECO:0000256" key="2">
    <source>
        <dbReference type="ARBA" id="ARBA00023015"/>
    </source>
</evidence>
<dbReference type="CDD" id="cd10017">
    <property type="entry name" value="B3_DNA"/>
    <property type="match status" value="1"/>
</dbReference>
<feature type="domain" description="TF-B3" evidence="7">
    <location>
        <begin position="93"/>
        <end position="183"/>
    </location>
</feature>
<dbReference type="InterPro" id="IPR003340">
    <property type="entry name" value="B3_DNA-bd"/>
</dbReference>
<name>A0A7J0HE69_9ERIC</name>
<feature type="compositionally biased region" description="Low complexity" evidence="6">
    <location>
        <begin position="17"/>
        <end position="27"/>
    </location>
</feature>
<comment type="caution">
    <text evidence="8">The sequence shown here is derived from an EMBL/GenBank/DDBJ whole genome shotgun (WGS) entry which is preliminary data.</text>
</comment>
<dbReference type="AlphaFoldDB" id="A0A7J0HE69"/>
<dbReference type="Pfam" id="PF02362">
    <property type="entry name" value="B3"/>
    <property type="match status" value="1"/>
</dbReference>
<dbReference type="PROSITE" id="PS50863">
    <property type="entry name" value="B3"/>
    <property type="match status" value="1"/>
</dbReference>
<comment type="subcellular location">
    <subcellularLocation>
        <location evidence="1">Nucleus</location>
    </subcellularLocation>
</comment>
<dbReference type="PANTHER" id="PTHR31140">
    <property type="entry name" value="B3 DOMAIN-CONTAINING TRANSCRIPTION FACTOR ABI3"/>
    <property type="match status" value="1"/>
</dbReference>
<dbReference type="Proteomes" id="UP000585474">
    <property type="component" value="Unassembled WGS sequence"/>
</dbReference>
<dbReference type="Gene3D" id="2.40.330.10">
    <property type="entry name" value="DNA-binding pseudobarrel domain"/>
    <property type="match status" value="1"/>
</dbReference>
<keyword evidence="4" id="KW-0804">Transcription</keyword>
<accession>A0A7J0HE69</accession>
<feature type="region of interest" description="Disordered" evidence="6">
    <location>
        <begin position="1"/>
        <end position="52"/>
    </location>
</feature>
<gene>
    <name evidence="8" type="ORF">Acr_29g0005650</name>
</gene>